<dbReference type="EMBL" id="LSMT01000837">
    <property type="protein sequence ID" value="PFX14113.1"/>
    <property type="molecule type" value="Genomic_DNA"/>
</dbReference>
<reference evidence="5" key="1">
    <citation type="journal article" date="2017" name="bioRxiv">
        <title>Comparative analysis of the genomes of Stylophora pistillata and Acropora digitifera provides evidence for extensive differences between species of corals.</title>
        <authorList>
            <person name="Voolstra C.R."/>
            <person name="Li Y."/>
            <person name="Liew Y.J."/>
            <person name="Baumgarten S."/>
            <person name="Zoccola D."/>
            <person name="Flot J.-F."/>
            <person name="Tambutte S."/>
            <person name="Allemand D."/>
            <person name="Aranda M."/>
        </authorList>
    </citation>
    <scope>NUCLEOTIDE SEQUENCE [LARGE SCALE GENOMIC DNA]</scope>
</reference>
<comment type="caution">
    <text evidence="4">The sequence shown here is derived from an EMBL/GenBank/DDBJ whole genome shotgun (WGS) entry which is preliminary data.</text>
</comment>
<keyword evidence="5" id="KW-1185">Reference proteome</keyword>
<feature type="region of interest" description="Disordered" evidence="1">
    <location>
        <begin position="397"/>
        <end position="459"/>
    </location>
</feature>
<dbReference type="SUPFAM" id="SSF56672">
    <property type="entry name" value="DNA/RNA polymerases"/>
    <property type="match status" value="1"/>
</dbReference>
<organism evidence="4 5">
    <name type="scientific">Stylophora pistillata</name>
    <name type="common">Smooth cauliflower coral</name>
    <dbReference type="NCBI Taxonomy" id="50429"/>
    <lineage>
        <taxon>Eukaryota</taxon>
        <taxon>Metazoa</taxon>
        <taxon>Cnidaria</taxon>
        <taxon>Anthozoa</taxon>
        <taxon>Hexacorallia</taxon>
        <taxon>Scleractinia</taxon>
        <taxon>Astrocoeniina</taxon>
        <taxon>Pocilloporidae</taxon>
        <taxon>Stylophora</taxon>
    </lineage>
</organism>
<dbReference type="InterPro" id="IPR000477">
    <property type="entry name" value="RT_dom"/>
</dbReference>
<gene>
    <name evidence="4" type="ORF">AWC38_SpisGene21758</name>
</gene>
<dbReference type="InterPro" id="IPR043502">
    <property type="entry name" value="DNA/RNA_pol_sf"/>
</dbReference>
<sequence>MVWIDYKKAYDMVLHSWILKCLEMVGAAKNMISVISNSIANWKTVLTSGGTALGQVDIRRGIFQGDSLSPLLFIVIMLPLTLILQKMRAGYRLAKDMKPINHLLFMDNLKLYGASRDQLDSLIQVDYEKRKKDEKVENWKEKALLVEFIQQISDEAGEESWRWLRNEFLKKETEGLIMATQEQALRTNSIKYIVDKTSETPLCRLRGDTTETSWIPHLPQHRNGFANFRQVVHGHLGYSSILFRSRVAKVLSTRTFYRPPTHAGVVEEDMSSLGVLDLNTRVQWSVDRAWDVLYCEQVLMEVASAHEDILLPIFLNLTYEEMCHQARSDQRSMVTVILQEGDNIPDVIRILNILHGINHGNLYFWITKEKSRSGREEPLPGTSGMIFAQAEEGQEIEESCLDIDKEEKKVEEEKKEQKKEEEEREHKEEEKKREHVKHERKRKKKDRRTTSKRKKPMVE</sequence>
<name>A0A2B4RBC5_STYPI</name>
<dbReference type="PANTHER" id="PTHR35450">
    <property type="entry name" value="REVERSE TRANSCRIPTASE DOMAIN-CONTAINING PROTEIN"/>
    <property type="match status" value="1"/>
</dbReference>
<keyword evidence="2" id="KW-0812">Transmembrane</keyword>
<feature type="non-terminal residue" evidence="4">
    <location>
        <position position="459"/>
    </location>
</feature>
<dbReference type="Pfam" id="PF00078">
    <property type="entry name" value="RVT_1"/>
    <property type="match status" value="1"/>
</dbReference>
<dbReference type="PROSITE" id="PS50878">
    <property type="entry name" value="RT_POL"/>
    <property type="match status" value="1"/>
</dbReference>
<evidence type="ECO:0000256" key="2">
    <source>
        <dbReference type="SAM" id="Phobius"/>
    </source>
</evidence>
<feature type="compositionally biased region" description="Basic and acidic residues" evidence="1">
    <location>
        <begin position="402"/>
        <end position="437"/>
    </location>
</feature>
<feature type="domain" description="Reverse transcriptase" evidence="3">
    <location>
        <begin position="1"/>
        <end position="144"/>
    </location>
</feature>
<feature type="transmembrane region" description="Helical" evidence="2">
    <location>
        <begin position="67"/>
        <end position="84"/>
    </location>
</feature>
<feature type="compositionally biased region" description="Basic residues" evidence="1">
    <location>
        <begin position="438"/>
        <end position="459"/>
    </location>
</feature>
<dbReference type="AlphaFoldDB" id="A0A2B4RBC5"/>
<evidence type="ECO:0000313" key="4">
    <source>
        <dbReference type="EMBL" id="PFX14113.1"/>
    </source>
</evidence>
<protein>
    <submittedName>
        <fullName evidence="4">Retrovirus-related Pol polyprotein from type-1 retrotransposable element R2</fullName>
    </submittedName>
</protein>
<dbReference type="OrthoDB" id="5973540at2759"/>
<evidence type="ECO:0000313" key="5">
    <source>
        <dbReference type="Proteomes" id="UP000225706"/>
    </source>
</evidence>
<dbReference type="Proteomes" id="UP000225706">
    <property type="component" value="Unassembled WGS sequence"/>
</dbReference>
<keyword evidence="2" id="KW-1133">Transmembrane helix</keyword>
<evidence type="ECO:0000256" key="1">
    <source>
        <dbReference type="SAM" id="MobiDB-lite"/>
    </source>
</evidence>
<keyword evidence="2" id="KW-0472">Membrane</keyword>
<accession>A0A2B4RBC5</accession>
<evidence type="ECO:0000259" key="3">
    <source>
        <dbReference type="PROSITE" id="PS50878"/>
    </source>
</evidence>
<dbReference type="PANTHER" id="PTHR35450:SF2">
    <property type="entry name" value="REVERSE TRANSCRIPTASE DOMAIN-CONTAINING PROTEIN"/>
    <property type="match status" value="1"/>
</dbReference>
<proteinExistence type="predicted"/>